<dbReference type="Gene3D" id="3.40.630.30">
    <property type="match status" value="1"/>
</dbReference>
<dbReference type="EMBL" id="JAKNRW010000038">
    <property type="protein sequence ID" value="MCK1793592.1"/>
    <property type="molecule type" value="Genomic_DNA"/>
</dbReference>
<comment type="caution">
    <text evidence="2">The sequence shown here is derived from an EMBL/GenBank/DDBJ whole genome shotgun (WGS) entry which is preliminary data.</text>
</comment>
<dbReference type="CDD" id="cd04301">
    <property type="entry name" value="NAT_SF"/>
    <property type="match status" value="1"/>
</dbReference>
<evidence type="ECO:0000259" key="1">
    <source>
        <dbReference type="PROSITE" id="PS51186"/>
    </source>
</evidence>
<evidence type="ECO:0000313" key="3">
    <source>
        <dbReference type="Proteomes" id="UP001299876"/>
    </source>
</evidence>
<name>A0ABT0F6I4_9PSED</name>
<organism evidence="2 3">
    <name type="scientific">Pseudomonas violetae</name>
    <dbReference type="NCBI Taxonomy" id="2915813"/>
    <lineage>
        <taxon>Bacteria</taxon>
        <taxon>Pseudomonadati</taxon>
        <taxon>Pseudomonadota</taxon>
        <taxon>Gammaproteobacteria</taxon>
        <taxon>Pseudomonadales</taxon>
        <taxon>Pseudomonadaceae</taxon>
        <taxon>Pseudomonas</taxon>
    </lineage>
</organism>
<dbReference type="Proteomes" id="UP001299876">
    <property type="component" value="Unassembled WGS sequence"/>
</dbReference>
<dbReference type="GO" id="GO:0016746">
    <property type="term" value="F:acyltransferase activity"/>
    <property type="evidence" value="ECO:0007669"/>
    <property type="project" value="UniProtKB-KW"/>
</dbReference>
<evidence type="ECO:0000313" key="2">
    <source>
        <dbReference type="EMBL" id="MCK1793592.1"/>
    </source>
</evidence>
<keyword evidence="2" id="KW-0808">Transferase</keyword>
<keyword evidence="2" id="KW-0012">Acyltransferase</keyword>
<dbReference type="EC" id="2.3.1.-" evidence="2"/>
<sequence length="229" mass="25721">MPQITHFKTPCPEHLTSQILQLVVDNLTDISMIAIPPSNLLYNVYQYAIGYEVHLYLEALNGTKGVAVELLVATDEDDPEQVVGFLLYLPVQDDPDACGVAYMAVQAGHRRQGIARRMLREMVGRYPHAELTCAVAKVRWFESMGFQVVGVRGTQVLMNTRDHSSDGLMGLLDVAPIYSSLEVRQIHTYLLQKHGKRAMVDAEKQRDRHLDQLTHKAHEFVRGRGDGAI</sequence>
<dbReference type="RefSeq" id="WP_247293764.1">
    <property type="nucleotide sequence ID" value="NZ_JAKNRW010000038.1"/>
</dbReference>
<feature type="domain" description="N-acetyltransferase" evidence="1">
    <location>
        <begin position="28"/>
        <end position="174"/>
    </location>
</feature>
<gene>
    <name evidence="2" type="ORF">L9059_26135</name>
</gene>
<dbReference type="Pfam" id="PF13508">
    <property type="entry name" value="Acetyltransf_7"/>
    <property type="match status" value="1"/>
</dbReference>
<accession>A0ABT0F6I4</accession>
<dbReference type="PROSITE" id="PS51186">
    <property type="entry name" value="GNAT"/>
    <property type="match status" value="1"/>
</dbReference>
<keyword evidence="3" id="KW-1185">Reference proteome</keyword>
<proteinExistence type="predicted"/>
<dbReference type="SUPFAM" id="SSF55729">
    <property type="entry name" value="Acyl-CoA N-acyltransferases (Nat)"/>
    <property type="match status" value="1"/>
</dbReference>
<reference evidence="2 3" key="1">
    <citation type="submission" date="2022-02" db="EMBL/GenBank/DDBJ databases">
        <title>Comparative genomics of the first Antarctic Pseudomonas spp. capable of biotransforming 2,4,6-Trinitrotoluene.</title>
        <authorList>
            <person name="Cabrera M.A."/>
            <person name="Marquez S.L."/>
            <person name="Perez-Donoso J.M."/>
        </authorList>
    </citation>
    <scope>NUCLEOTIDE SEQUENCE [LARGE SCALE GENOMIC DNA]</scope>
    <source>
        <strain evidence="2 3">TNT19</strain>
    </source>
</reference>
<dbReference type="InterPro" id="IPR016181">
    <property type="entry name" value="Acyl_CoA_acyltransferase"/>
</dbReference>
<protein>
    <submittedName>
        <fullName evidence="2">GNAT family N-acetyltransferase</fullName>
        <ecNumber evidence="2">2.3.1.-</ecNumber>
    </submittedName>
</protein>
<dbReference type="InterPro" id="IPR000182">
    <property type="entry name" value="GNAT_dom"/>
</dbReference>